<evidence type="ECO:0000256" key="4">
    <source>
        <dbReference type="ARBA" id="ARBA00023242"/>
    </source>
</evidence>
<dbReference type="GO" id="GO:0043565">
    <property type="term" value="F:sequence-specific DNA binding"/>
    <property type="evidence" value="ECO:0007669"/>
    <property type="project" value="TreeGrafter"/>
</dbReference>
<dbReference type="GO" id="GO:0046983">
    <property type="term" value="F:protein dimerization activity"/>
    <property type="evidence" value="ECO:0007669"/>
    <property type="project" value="InterPro"/>
</dbReference>
<dbReference type="AlphaFoldDB" id="A0A5N6QR43"/>
<keyword evidence="2" id="KW-0805">Transcription regulation</keyword>
<dbReference type="Gene3D" id="4.10.280.10">
    <property type="entry name" value="Helix-loop-helix DNA-binding domain"/>
    <property type="match status" value="1"/>
</dbReference>
<dbReference type="GO" id="GO:0003700">
    <property type="term" value="F:DNA-binding transcription factor activity"/>
    <property type="evidence" value="ECO:0007669"/>
    <property type="project" value="TreeGrafter"/>
</dbReference>
<dbReference type="InterPro" id="IPR054502">
    <property type="entry name" value="bHLH-TF_ACT-like_plant"/>
</dbReference>
<dbReference type="SUPFAM" id="SSF47459">
    <property type="entry name" value="HLH, helix-loop-helix DNA-binding domain"/>
    <property type="match status" value="1"/>
</dbReference>
<evidence type="ECO:0000256" key="5">
    <source>
        <dbReference type="SAM" id="MobiDB-lite"/>
    </source>
</evidence>
<evidence type="ECO:0000256" key="3">
    <source>
        <dbReference type="ARBA" id="ARBA00023163"/>
    </source>
</evidence>
<evidence type="ECO:0000313" key="7">
    <source>
        <dbReference type="EMBL" id="KAE8008780.1"/>
    </source>
</evidence>
<dbReference type="Pfam" id="PF14215">
    <property type="entry name" value="bHLH-MYC_N"/>
    <property type="match status" value="1"/>
</dbReference>
<gene>
    <name evidence="7" type="ORF">FH972_005256</name>
</gene>
<dbReference type="PANTHER" id="PTHR31945">
    <property type="entry name" value="TRANSCRIPTION FACTOR SCREAM2-RELATED"/>
    <property type="match status" value="1"/>
</dbReference>
<dbReference type="Proteomes" id="UP000327013">
    <property type="component" value="Chromosome 2"/>
</dbReference>
<dbReference type="InterPro" id="IPR036638">
    <property type="entry name" value="HLH_DNA-bd_sf"/>
</dbReference>
<sequence>MNFIMQNLMERLRPLVGLNGWDYCVLWKLNEDQRFIEWIDCSCAGSTDNNQNAGELLFPVSPVLPCRDTMFQHPRTKSCDLLAQLPSSMPLDSGIYAQTLISHQPSWLNFSSINATEPSVLQEPVGTKVLIPLAGGVIELFATKHVAEDQHVIDLITAQCNISMEQEALINSSNMDTSFTVVVNDQKDPNNDFQLPASPATPLENLNLPYDISVERIRLCDSPMNFLQQFNYTSEDRSSTKNDMYYEGSNNSFISDKPIDPFKSATDQNHEHTEMDILQQPMGSSSSNMHMQFMEPLLNKEQQVGNDKDSIKHETGRTDSISDCSDQFDDEDDAKYRRRTGKGPQSKNLVAERRRRKKLNDRLYALRALVPKISKLDRASILGDAIEFVKELQQQAKDLQDELEEHSDDEGGRNTVCSGNHHNVQPENLNQNGINLGHKSEHDKAPNGIDGGGNGSVSKQNQESEITNDKTQQMEVQVEVAQIDGNEFFVKVFCEHKPGGFVRLMEALNSLGLEVTNVNVTSFRGLVSNVFKVEKRDSEVVQADHVRDSLLELTRNPSRGWPEMAKASDNCSNTEYHHNHHHLHNHCASSYHHHLHHLHN</sequence>
<keyword evidence="8" id="KW-1185">Reference proteome</keyword>
<organism evidence="7 8">
    <name type="scientific">Carpinus fangiana</name>
    <dbReference type="NCBI Taxonomy" id="176857"/>
    <lineage>
        <taxon>Eukaryota</taxon>
        <taxon>Viridiplantae</taxon>
        <taxon>Streptophyta</taxon>
        <taxon>Embryophyta</taxon>
        <taxon>Tracheophyta</taxon>
        <taxon>Spermatophyta</taxon>
        <taxon>Magnoliopsida</taxon>
        <taxon>eudicotyledons</taxon>
        <taxon>Gunneridae</taxon>
        <taxon>Pentapetalae</taxon>
        <taxon>rosids</taxon>
        <taxon>fabids</taxon>
        <taxon>Fagales</taxon>
        <taxon>Betulaceae</taxon>
        <taxon>Carpinus</taxon>
    </lineage>
</organism>
<evidence type="ECO:0000256" key="1">
    <source>
        <dbReference type="ARBA" id="ARBA00004123"/>
    </source>
</evidence>
<evidence type="ECO:0000259" key="6">
    <source>
        <dbReference type="PROSITE" id="PS50888"/>
    </source>
</evidence>
<dbReference type="SMART" id="SM00353">
    <property type="entry name" value="HLH"/>
    <property type="match status" value="1"/>
</dbReference>
<dbReference type="PROSITE" id="PS50888">
    <property type="entry name" value="BHLH"/>
    <property type="match status" value="1"/>
</dbReference>
<feature type="compositionally biased region" description="Polar residues" evidence="5">
    <location>
        <begin position="456"/>
        <end position="470"/>
    </location>
</feature>
<dbReference type="InterPro" id="IPR025610">
    <property type="entry name" value="MYC/MYB_N"/>
</dbReference>
<evidence type="ECO:0000313" key="8">
    <source>
        <dbReference type="Proteomes" id="UP000327013"/>
    </source>
</evidence>
<protein>
    <recommendedName>
        <fullName evidence="6">BHLH domain-containing protein</fullName>
    </recommendedName>
</protein>
<feature type="domain" description="BHLH" evidence="6">
    <location>
        <begin position="343"/>
        <end position="392"/>
    </location>
</feature>
<feature type="region of interest" description="Disordered" evidence="5">
    <location>
        <begin position="303"/>
        <end position="354"/>
    </location>
</feature>
<reference evidence="7 8" key="1">
    <citation type="submission" date="2019-06" db="EMBL/GenBank/DDBJ databases">
        <title>A chromosomal-level reference genome of Carpinus fangiana (Coryloideae, Betulaceae).</title>
        <authorList>
            <person name="Yang X."/>
            <person name="Wang Z."/>
            <person name="Zhang L."/>
            <person name="Hao G."/>
            <person name="Liu J."/>
            <person name="Yang Y."/>
        </authorList>
    </citation>
    <scope>NUCLEOTIDE SEQUENCE [LARGE SCALE GENOMIC DNA]</scope>
    <source>
        <strain evidence="7">Cfa_2016G</strain>
        <tissue evidence="7">Leaf</tissue>
    </source>
</reference>
<dbReference type="Pfam" id="PF00010">
    <property type="entry name" value="HLH"/>
    <property type="match status" value="1"/>
</dbReference>
<dbReference type="OrthoDB" id="1890947at2759"/>
<name>A0A5N6QR43_9ROSI</name>
<dbReference type="PANTHER" id="PTHR31945:SF11">
    <property type="entry name" value="TRANSCRIPTION FACTOR ABORTED MICROSPORES"/>
    <property type="match status" value="1"/>
</dbReference>
<comment type="subcellular location">
    <subcellularLocation>
        <location evidence="1">Nucleus</location>
    </subcellularLocation>
</comment>
<dbReference type="InterPro" id="IPR051358">
    <property type="entry name" value="TF_AMS/ICE1/BHLH6-like"/>
</dbReference>
<dbReference type="Pfam" id="PF22754">
    <property type="entry name" value="bHLH-TF_ACT-like_plant"/>
    <property type="match status" value="1"/>
</dbReference>
<keyword evidence="3" id="KW-0804">Transcription</keyword>
<keyword evidence="4" id="KW-0539">Nucleus</keyword>
<dbReference type="GO" id="GO:0005634">
    <property type="term" value="C:nucleus"/>
    <property type="evidence" value="ECO:0007669"/>
    <property type="project" value="UniProtKB-SubCell"/>
</dbReference>
<accession>A0A5N6QR43</accession>
<feature type="compositionally biased region" description="Basic and acidic residues" evidence="5">
    <location>
        <begin position="306"/>
        <end position="317"/>
    </location>
</feature>
<dbReference type="EMBL" id="CM017322">
    <property type="protein sequence ID" value="KAE8008780.1"/>
    <property type="molecule type" value="Genomic_DNA"/>
</dbReference>
<feature type="region of interest" description="Disordered" evidence="5">
    <location>
        <begin position="399"/>
        <end position="470"/>
    </location>
</feature>
<proteinExistence type="predicted"/>
<evidence type="ECO:0000256" key="2">
    <source>
        <dbReference type="ARBA" id="ARBA00023015"/>
    </source>
</evidence>
<dbReference type="InterPro" id="IPR011598">
    <property type="entry name" value="bHLH_dom"/>
</dbReference>
<feature type="compositionally biased region" description="Polar residues" evidence="5">
    <location>
        <begin position="415"/>
        <end position="434"/>
    </location>
</feature>
<dbReference type="CDD" id="cd11443">
    <property type="entry name" value="bHLH_AtAMS_like"/>
    <property type="match status" value="1"/>
</dbReference>